<dbReference type="GO" id="GO:0005604">
    <property type="term" value="C:basement membrane"/>
    <property type="evidence" value="ECO:0007669"/>
    <property type="project" value="UniProtKB-SubCell"/>
</dbReference>
<dbReference type="GO" id="GO:0005576">
    <property type="term" value="C:extracellular region"/>
    <property type="evidence" value="ECO:0007669"/>
    <property type="project" value="UniProtKB-ARBA"/>
</dbReference>
<dbReference type="SUPFAM" id="SSF57196">
    <property type="entry name" value="EGF/Laminin"/>
    <property type="match status" value="1"/>
</dbReference>
<evidence type="ECO:0000256" key="7">
    <source>
        <dbReference type="ARBA" id="ARBA00023292"/>
    </source>
</evidence>
<dbReference type="Ensembl" id="ENSBOBT00000000157.1">
    <property type="protein sequence ID" value="ENSBOBP00000000156.1"/>
    <property type="gene ID" value="ENSBOBG00000000156.1"/>
</dbReference>
<dbReference type="PROSITE" id="PS50027">
    <property type="entry name" value="EGF_LAM_2"/>
    <property type="match status" value="1"/>
</dbReference>
<dbReference type="GO" id="GO:0009887">
    <property type="term" value="P:animal organ morphogenesis"/>
    <property type="evidence" value="ECO:0007669"/>
    <property type="project" value="TreeGrafter"/>
</dbReference>
<evidence type="ECO:0000313" key="10">
    <source>
        <dbReference type="Ensembl" id="ENSBOBP00000000156.1"/>
    </source>
</evidence>
<evidence type="ECO:0000256" key="2">
    <source>
        <dbReference type="ARBA" id="ARBA00022729"/>
    </source>
</evidence>
<feature type="disulfide bond" evidence="8">
    <location>
        <begin position="112"/>
        <end position="121"/>
    </location>
</feature>
<evidence type="ECO:0000256" key="5">
    <source>
        <dbReference type="ARBA" id="ARBA00023157"/>
    </source>
</evidence>
<dbReference type="InterPro" id="IPR002049">
    <property type="entry name" value="LE_dom"/>
</dbReference>
<dbReference type="PANTHER" id="PTHR10574:SF406">
    <property type="entry name" value="LAMININ SUBUNIT ALPHA 5"/>
    <property type="match status" value="1"/>
</dbReference>
<proteinExistence type="predicted"/>
<evidence type="ECO:0000256" key="3">
    <source>
        <dbReference type="ARBA" id="ARBA00022737"/>
    </source>
</evidence>
<keyword evidence="7 8" id="KW-0424">Laminin EGF-like domain</keyword>
<comment type="caution">
    <text evidence="8">Lacks conserved residue(s) required for the propagation of feature annotation.</text>
</comment>
<accession>A0A8C0E8Z3</accession>
<keyword evidence="4" id="KW-0084">Basement membrane</keyword>
<feature type="domain" description="Laminin EGF-like" evidence="9">
    <location>
        <begin position="88"/>
        <end position="136"/>
    </location>
</feature>
<evidence type="ECO:0000256" key="8">
    <source>
        <dbReference type="PROSITE-ProRule" id="PRU00460"/>
    </source>
</evidence>
<dbReference type="Gene3D" id="2.10.25.10">
    <property type="entry name" value="Laminin"/>
    <property type="match status" value="2"/>
</dbReference>
<protein>
    <recommendedName>
        <fullName evidence="9">Laminin EGF-like domain-containing protein</fullName>
    </recommendedName>
</protein>
<keyword evidence="4" id="KW-0272">Extracellular matrix</keyword>
<dbReference type="InterPro" id="IPR050440">
    <property type="entry name" value="Laminin/Netrin_ECM"/>
</dbReference>
<keyword evidence="3" id="KW-0677">Repeat</keyword>
<dbReference type="PANTHER" id="PTHR10574">
    <property type="entry name" value="NETRIN/LAMININ-RELATED"/>
    <property type="match status" value="1"/>
</dbReference>
<dbReference type="PROSITE" id="PS01248">
    <property type="entry name" value="EGF_LAM_1"/>
    <property type="match status" value="1"/>
</dbReference>
<dbReference type="GO" id="GO:0009888">
    <property type="term" value="P:tissue development"/>
    <property type="evidence" value="ECO:0007669"/>
    <property type="project" value="TreeGrafter"/>
</dbReference>
<dbReference type="Proteomes" id="UP000694567">
    <property type="component" value="Unplaced"/>
</dbReference>
<comment type="subcellular location">
    <subcellularLocation>
        <location evidence="1">Secreted</location>
        <location evidence="1">Extracellular space</location>
        <location evidence="1">Extracellular matrix</location>
        <location evidence="1">Basement membrane</location>
    </subcellularLocation>
</comment>
<dbReference type="SMART" id="SM00180">
    <property type="entry name" value="EGF_Lam"/>
    <property type="match status" value="1"/>
</dbReference>
<keyword evidence="6" id="KW-0325">Glycoprotein</keyword>
<keyword evidence="5 8" id="KW-1015">Disulfide bond</keyword>
<dbReference type="AlphaFoldDB" id="A0A8C0E8Z3"/>
<evidence type="ECO:0000256" key="1">
    <source>
        <dbReference type="ARBA" id="ARBA00004302"/>
    </source>
</evidence>
<dbReference type="CDD" id="cd00055">
    <property type="entry name" value="EGF_Lam"/>
    <property type="match status" value="1"/>
</dbReference>
<dbReference type="FunFam" id="2.10.25.10:FF:000051">
    <property type="entry name" value="Laminin subunit alpha 4"/>
    <property type="match status" value="1"/>
</dbReference>
<reference evidence="10" key="1">
    <citation type="submission" date="2025-08" db="UniProtKB">
        <authorList>
            <consortium name="Ensembl"/>
        </authorList>
    </citation>
    <scope>IDENTIFICATION</scope>
</reference>
<keyword evidence="2" id="KW-0732">Signal</keyword>
<reference evidence="10" key="2">
    <citation type="submission" date="2025-09" db="UniProtKB">
        <authorList>
            <consortium name="Ensembl"/>
        </authorList>
    </citation>
    <scope>IDENTIFICATION</scope>
</reference>
<keyword evidence="11" id="KW-1185">Reference proteome</keyword>
<evidence type="ECO:0000256" key="6">
    <source>
        <dbReference type="ARBA" id="ARBA00023180"/>
    </source>
</evidence>
<evidence type="ECO:0000313" key="11">
    <source>
        <dbReference type="Proteomes" id="UP000694567"/>
    </source>
</evidence>
<name>A0A8C0E8Z3_BUBBB</name>
<dbReference type="Pfam" id="PF00053">
    <property type="entry name" value="EGF_laminin"/>
    <property type="match status" value="1"/>
</dbReference>
<keyword evidence="4" id="KW-0964">Secreted</keyword>
<sequence length="154" mass="16083">MTASHAPALAARPAQKCPAAGRWSAPTAPQGREVRLVVGRRGGCGQHRHGQTLLTFSPSPGKRCELCDDGFFGDPLGKRGPVSPCVPCQCHGNVDLNAVGNCEPVSGRCLRCLYNTTGEHCERCQPGFYGDAGCRGNGDGDSTLIPKPVLAAVV</sequence>
<evidence type="ECO:0000259" key="9">
    <source>
        <dbReference type="PROSITE" id="PS50027"/>
    </source>
</evidence>
<evidence type="ECO:0000256" key="4">
    <source>
        <dbReference type="ARBA" id="ARBA00022869"/>
    </source>
</evidence>
<organism evidence="10 11">
    <name type="scientific">Bubo bubo</name>
    <name type="common">Eurasian eagle-owl</name>
    <name type="synonym">Strix bubo</name>
    <dbReference type="NCBI Taxonomy" id="30461"/>
    <lineage>
        <taxon>Eukaryota</taxon>
        <taxon>Metazoa</taxon>
        <taxon>Chordata</taxon>
        <taxon>Craniata</taxon>
        <taxon>Vertebrata</taxon>
        <taxon>Euteleostomi</taxon>
        <taxon>Archelosauria</taxon>
        <taxon>Archosauria</taxon>
        <taxon>Dinosauria</taxon>
        <taxon>Saurischia</taxon>
        <taxon>Theropoda</taxon>
        <taxon>Coelurosauria</taxon>
        <taxon>Aves</taxon>
        <taxon>Neognathae</taxon>
        <taxon>Neoaves</taxon>
        <taxon>Telluraves</taxon>
        <taxon>Strigiformes</taxon>
        <taxon>Strigidae</taxon>
        <taxon>Bubo</taxon>
    </lineage>
</organism>